<keyword evidence="2" id="KW-1185">Reference proteome</keyword>
<dbReference type="PATRIC" id="fig|1195763.3.peg.4511"/>
<evidence type="ECO:0000313" key="2">
    <source>
        <dbReference type="Proteomes" id="UP000036097"/>
    </source>
</evidence>
<dbReference type="RefSeq" id="WP_047880885.1">
    <property type="nucleotide sequence ID" value="NZ_LDOT01000044.1"/>
</dbReference>
<proteinExistence type="predicted"/>
<sequence>MSRGGAREGAGRKKGEPTEVIRVPVFLVEHVKGLIARYKQDPELYREVFSMSDSEVMSRVRAPIRTRSCFTKKKKKRK</sequence>
<comment type="caution">
    <text evidence="1">The sequence shown here is derived from an EMBL/GenBank/DDBJ whole genome shotgun (WGS) entry which is preliminary data.</text>
</comment>
<protein>
    <submittedName>
        <fullName evidence="1">Uncharacterized protein</fullName>
    </submittedName>
</protein>
<evidence type="ECO:0000313" key="1">
    <source>
        <dbReference type="EMBL" id="KLV02749.1"/>
    </source>
</evidence>
<dbReference type="EMBL" id="LDOT01000044">
    <property type="protein sequence ID" value="KLV02749.1"/>
    <property type="molecule type" value="Genomic_DNA"/>
</dbReference>
<accession>A0A0J1GTJ4</accession>
<organism evidence="1 2">
    <name type="scientific">Photobacterium aquae</name>
    <dbReference type="NCBI Taxonomy" id="1195763"/>
    <lineage>
        <taxon>Bacteria</taxon>
        <taxon>Pseudomonadati</taxon>
        <taxon>Pseudomonadota</taxon>
        <taxon>Gammaproteobacteria</taxon>
        <taxon>Vibrionales</taxon>
        <taxon>Vibrionaceae</taxon>
        <taxon>Photobacterium</taxon>
    </lineage>
</organism>
<gene>
    <name evidence="1" type="ORF">ABT56_21010</name>
</gene>
<dbReference type="AlphaFoldDB" id="A0A0J1GTJ4"/>
<dbReference type="Proteomes" id="UP000036097">
    <property type="component" value="Unassembled WGS sequence"/>
</dbReference>
<reference evidence="1 2" key="1">
    <citation type="submission" date="2015-05" db="EMBL/GenBank/DDBJ databases">
        <title>Photobacterium galathea sp. nov.</title>
        <authorList>
            <person name="Machado H."/>
            <person name="Gram L."/>
        </authorList>
    </citation>
    <scope>NUCLEOTIDE SEQUENCE [LARGE SCALE GENOMIC DNA]</scope>
    <source>
        <strain evidence="1 2">CGMCC 1.12159</strain>
    </source>
</reference>
<name>A0A0J1GTJ4_9GAMM</name>